<dbReference type="PROSITE" id="PS50931">
    <property type="entry name" value="HTH_LYSR"/>
    <property type="match status" value="1"/>
</dbReference>
<gene>
    <name evidence="6" type="ORF">KM031_18320</name>
</gene>
<dbReference type="InterPro" id="IPR000847">
    <property type="entry name" value="LysR_HTH_N"/>
</dbReference>
<keyword evidence="3" id="KW-0238">DNA-binding</keyword>
<dbReference type="RefSeq" id="WP_215505074.1">
    <property type="nucleotide sequence ID" value="NZ_CP076362.1"/>
</dbReference>
<comment type="similarity">
    <text evidence="1">Belongs to the LysR transcriptional regulatory family.</text>
</comment>
<proteinExistence type="inferred from homology"/>
<keyword evidence="4" id="KW-0804">Transcription</keyword>
<reference evidence="6" key="1">
    <citation type="submission" date="2021-06" db="EMBL/GenBank/DDBJ databases">
        <authorList>
            <person name="Lee C.-S."/>
            <person name="Jin L."/>
        </authorList>
    </citation>
    <scope>NUCLEOTIDE SEQUENCE</scope>
    <source>
        <strain evidence="6">Con5</strain>
        <plasmid evidence="6">p1</plasmid>
    </source>
</reference>
<dbReference type="EMBL" id="CP076362">
    <property type="protein sequence ID" value="QWK92246.1"/>
    <property type="molecule type" value="Genomic_DNA"/>
</dbReference>
<keyword evidence="2" id="KW-0805">Transcription regulation</keyword>
<dbReference type="InterPro" id="IPR005119">
    <property type="entry name" value="LysR_subst-bd"/>
</dbReference>
<keyword evidence="7" id="KW-1185">Reference proteome</keyword>
<dbReference type="Pfam" id="PF03466">
    <property type="entry name" value="LysR_substrate"/>
    <property type="match status" value="1"/>
</dbReference>
<evidence type="ECO:0000256" key="3">
    <source>
        <dbReference type="ARBA" id="ARBA00023125"/>
    </source>
</evidence>
<dbReference type="GO" id="GO:0003677">
    <property type="term" value="F:DNA binding"/>
    <property type="evidence" value="ECO:0007669"/>
    <property type="project" value="UniProtKB-KW"/>
</dbReference>
<geneLocation type="plasmid" evidence="6 7">
    <name>p1</name>
</geneLocation>
<dbReference type="InterPro" id="IPR036390">
    <property type="entry name" value="WH_DNA-bd_sf"/>
</dbReference>
<name>A0A975PBS9_9RHOB</name>
<evidence type="ECO:0000256" key="2">
    <source>
        <dbReference type="ARBA" id="ARBA00023015"/>
    </source>
</evidence>
<dbReference type="Proteomes" id="UP000679352">
    <property type="component" value="Plasmid p1"/>
</dbReference>
<dbReference type="PANTHER" id="PTHR30118:SF15">
    <property type="entry name" value="TRANSCRIPTIONAL REGULATORY PROTEIN"/>
    <property type="match status" value="1"/>
</dbReference>
<evidence type="ECO:0000313" key="7">
    <source>
        <dbReference type="Proteomes" id="UP000679352"/>
    </source>
</evidence>
<dbReference type="PRINTS" id="PR00039">
    <property type="entry name" value="HTHLYSR"/>
</dbReference>
<dbReference type="GO" id="GO:0003700">
    <property type="term" value="F:DNA-binding transcription factor activity"/>
    <property type="evidence" value="ECO:0007669"/>
    <property type="project" value="InterPro"/>
</dbReference>
<protein>
    <submittedName>
        <fullName evidence="6">LysR family transcriptional regulator</fullName>
    </submittedName>
</protein>
<dbReference type="InterPro" id="IPR050389">
    <property type="entry name" value="LysR-type_TF"/>
</dbReference>
<dbReference type="Pfam" id="PF00126">
    <property type="entry name" value="HTH_1"/>
    <property type="match status" value="1"/>
</dbReference>
<dbReference type="Gene3D" id="1.10.10.10">
    <property type="entry name" value="Winged helix-like DNA-binding domain superfamily/Winged helix DNA-binding domain"/>
    <property type="match status" value="1"/>
</dbReference>
<keyword evidence="6" id="KW-0614">Plasmid</keyword>
<dbReference type="InterPro" id="IPR036388">
    <property type="entry name" value="WH-like_DNA-bd_sf"/>
</dbReference>
<accession>A0A975PBS9</accession>
<dbReference type="KEGG" id="gfu:KM031_18320"/>
<dbReference type="AlphaFoldDB" id="A0A975PBS9"/>
<dbReference type="SUPFAM" id="SSF53850">
    <property type="entry name" value="Periplasmic binding protein-like II"/>
    <property type="match status" value="1"/>
</dbReference>
<evidence type="ECO:0000256" key="4">
    <source>
        <dbReference type="ARBA" id="ARBA00023163"/>
    </source>
</evidence>
<evidence type="ECO:0000313" key="6">
    <source>
        <dbReference type="EMBL" id="QWK92246.1"/>
    </source>
</evidence>
<evidence type="ECO:0000259" key="5">
    <source>
        <dbReference type="PROSITE" id="PS50931"/>
    </source>
</evidence>
<dbReference type="PANTHER" id="PTHR30118">
    <property type="entry name" value="HTH-TYPE TRANSCRIPTIONAL REGULATOR LEUO-RELATED"/>
    <property type="match status" value="1"/>
</dbReference>
<organism evidence="6 7">
    <name type="scientific">Gemmobacter fulvus</name>
    <dbReference type="NCBI Taxonomy" id="2840474"/>
    <lineage>
        <taxon>Bacteria</taxon>
        <taxon>Pseudomonadati</taxon>
        <taxon>Pseudomonadota</taxon>
        <taxon>Alphaproteobacteria</taxon>
        <taxon>Rhodobacterales</taxon>
        <taxon>Paracoccaceae</taxon>
        <taxon>Gemmobacter</taxon>
    </lineage>
</organism>
<feature type="domain" description="HTH lysR-type" evidence="5">
    <location>
        <begin position="7"/>
        <end position="64"/>
    </location>
</feature>
<evidence type="ECO:0000256" key="1">
    <source>
        <dbReference type="ARBA" id="ARBA00009437"/>
    </source>
</evidence>
<sequence length="312" mass="33498">MNNLRGIDLNLLVVLHALLDERHVSRTALRLNMSQPAVSHALTRLRALFADPLFLRAGGGLQLTARARELQPLLAEVIRLSGTLVGQDSFDPAKAERVFRLGMSDYGALVVLPALMRRLRTEAPGVALHVNQFGRADTIDRVANGVLDLALGVFPGAPGNLTFLPLFREEFICLADGDRIPQELTMASYLAAAHVSVSMQGEPDGEVEQALRAMGKTRRIALVLPHFAPALAMLPGSDLILTVARRTAAVAAPANTLKTFAPPFPIPAFDYGLLMRSTAQRDPALGWLIRAIHQTVASGPDGPSLPPCPADP</sequence>
<dbReference type="Gene3D" id="3.40.190.10">
    <property type="entry name" value="Periplasmic binding protein-like II"/>
    <property type="match status" value="2"/>
</dbReference>
<dbReference type="SUPFAM" id="SSF46785">
    <property type="entry name" value="Winged helix' DNA-binding domain"/>
    <property type="match status" value="1"/>
</dbReference>